<reference evidence="3 4" key="1">
    <citation type="submission" date="2022-10" db="EMBL/GenBank/DDBJ databases">
        <title>Sphingomonas sp.</title>
        <authorList>
            <person name="Jin C."/>
        </authorList>
    </citation>
    <scope>NUCLEOTIDE SEQUENCE [LARGE SCALE GENOMIC DNA]</scope>
    <source>
        <strain evidence="3 4">BN140010</strain>
    </source>
</reference>
<evidence type="ECO:0008006" key="5">
    <source>
        <dbReference type="Google" id="ProtNLM"/>
    </source>
</evidence>
<keyword evidence="2" id="KW-1133">Transmembrane helix</keyword>
<feature type="transmembrane region" description="Helical" evidence="2">
    <location>
        <begin position="104"/>
        <end position="128"/>
    </location>
</feature>
<dbReference type="Proteomes" id="UP001526246">
    <property type="component" value="Unassembled WGS sequence"/>
</dbReference>
<feature type="transmembrane region" description="Helical" evidence="2">
    <location>
        <begin position="394"/>
        <end position="422"/>
    </location>
</feature>
<keyword evidence="2" id="KW-0812">Transmembrane</keyword>
<evidence type="ECO:0000256" key="1">
    <source>
        <dbReference type="SAM" id="MobiDB-lite"/>
    </source>
</evidence>
<dbReference type="RefSeq" id="WP_264880363.1">
    <property type="nucleotide sequence ID" value="NZ_JAPDOB010000001.1"/>
</dbReference>
<keyword evidence="2" id="KW-0472">Membrane</keyword>
<accession>A0ABT3JBV4</accession>
<name>A0ABT3JBV4_9SPHN</name>
<feature type="transmembrane region" description="Helical" evidence="2">
    <location>
        <begin position="294"/>
        <end position="313"/>
    </location>
</feature>
<evidence type="ECO:0000256" key="2">
    <source>
        <dbReference type="SAM" id="Phobius"/>
    </source>
</evidence>
<evidence type="ECO:0000313" key="3">
    <source>
        <dbReference type="EMBL" id="MCW3796550.1"/>
    </source>
</evidence>
<feature type="transmembrane region" description="Helical" evidence="2">
    <location>
        <begin position="46"/>
        <end position="64"/>
    </location>
</feature>
<feature type="transmembrane region" description="Helical" evidence="2">
    <location>
        <begin position="359"/>
        <end position="382"/>
    </location>
</feature>
<evidence type="ECO:0000313" key="4">
    <source>
        <dbReference type="Proteomes" id="UP001526246"/>
    </source>
</evidence>
<dbReference type="EMBL" id="JAPDOB010000001">
    <property type="protein sequence ID" value="MCW3796550.1"/>
    <property type="molecule type" value="Genomic_DNA"/>
</dbReference>
<sequence>MTSGDRLEPVHGARLRPVGAQARAAAVPVSAPAALARPDGATLRRMAIALVLAGVLYNAVLSFLNGHAMSVSYALVVVTEIAVLGVAALTLLRTGLRPTDNPALALLGFFLVDACLVSLASGALFVDMARNASIIAIFSMIGMRTEERTVRRIVAILAGLIFAFLLLESVSVQSYADLLAPGLYFEQTRGISRFELDEIGLFANAVGFADRFSILNIVGHRTSSLFLEQVSLANYATVLTTFLVCMWQGTSKKARVAYIFLIVFILVTNNSRTALAISLAAPLVYWAAPKLPRFINLALMPTVLVAAFIVAATSPPTKEDNLVGRLSLTVKTLKELDVTALLGGSATEAAKFADSGYTYLIYASSIIGLLVLWLFFSLVLAGERADQKRGSMMISLYLFLNLTVSGTSVFSIKTAALLWLLVGFLRLRSAPETAETTAEEPIELRPAPATPRPPAYQGLR</sequence>
<protein>
    <recommendedName>
        <fullName evidence="5">Polymerase</fullName>
    </recommendedName>
</protein>
<keyword evidence="4" id="KW-1185">Reference proteome</keyword>
<proteinExistence type="predicted"/>
<feature type="transmembrane region" description="Helical" evidence="2">
    <location>
        <begin position="71"/>
        <end position="92"/>
    </location>
</feature>
<organism evidence="3 4">
    <name type="scientific">Sphingomonas arvum</name>
    <dbReference type="NCBI Taxonomy" id="2992113"/>
    <lineage>
        <taxon>Bacteria</taxon>
        <taxon>Pseudomonadati</taxon>
        <taxon>Pseudomonadota</taxon>
        <taxon>Alphaproteobacteria</taxon>
        <taxon>Sphingomonadales</taxon>
        <taxon>Sphingomonadaceae</taxon>
        <taxon>Sphingomonas</taxon>
    </lineage>
</organism>
<gene>
    <name evidence="3" type="ORF">OMW55_01840</name>
</gene>
<feature type="transmembrane region" description="Helical" evidence="2">
    <location>
        <begin position="230"/>
        <end position="250"/>
    </location>
</feature>
<feature type="region of interest" description="Disordered" evidence="1">
    <location>
        <begin position="436"/>
        <end position="460"/>
    </location>
</feature>
<feature type="transmembrane region" description="Helical" evidence="2">
    <location>
        <begin position="149"/>
        <end position="167"/>
    </location>
</feature>
<feature type="transmembrane region" description="Helical" evidence="2">
    <location>
        <begin position="256"/>
        <end position="287"/>
    </location>
</feature>
<comment type="caution">
    <text evidence="3">The sequence shown here is derived from an EMBL/GenBank/DDBJ whole genome shotgun (WGS) entry which is preliminary data.</text>
</comment>